<comment type="caution">
    <text evidence="3">The sequence shown here is derived from an EMBL/GenBank/DDBJ whole genome shotgun (WGS) entry which is preliminary data.</text>
</comment>
<reference evidence="3 4" key="1">
    <citation type="journal article" date="2014" name="Int. J. Syst. Evol. Microbiol.">
        <title>Description of Galbitalea soli gen. nov., sp. nov., and Frondihabitans sucicola sp. nov.</title>
        <authorList>
            <person name="Kim S.J."/>
            <person name="Lim J.M."/>
            <person name="Ahn J.H."/>
            <person name="Weon H.Y."/>
            <person name="Hamada M."/>
            <person name="Suzuki K."/>
            <person name="Ahn T.Y."/>
            <person name="Kwon S.W."/>
        </authorList>
    </citation>
    <scope>NUCLEOTIDE SEQUENCE [LARGE SCALE GENOMIC DNA]</scope>
    <source>
        <strain evidence="3 4">NBRC 108727</strain>
    </source>
</reference>
<feature type="domain" description="Shedu protein SduA C-terminal" evidence="2">
    <location>
        <begin position="223"/>
        <end position="390"/>
    </location>
</feature>
<keyword evidence="1" id="KW-0175">Coiled coil</keyword>
<dbReference type="Proteomes" id="UP000479756">
    <property type="component" value="Unassembled WGS sequence"/>
</dbReference>
<evidence type="ECO:0000313" key="4">
    <source>
        <dbReference type="Proteomes" id="UP000479756"/>
    </source>
</evidence>
<feature type="coiled-coil region" evidence="1">
    <location>
        <begin position="158"/>
        <end position="185"/>
    </location>
</feature>
<dbReference type="RefSeq" id="WP_163473199.1">
    <property type="nucleotide sequence ID" value="NZ_JAAGWZ010000002.1"/>
</dbReference>
<name>A0A7C9PNL1_9MICO</name>
<organism evidence="3 4">
    <name type="scientific">Galbitalea soli</name>
    <dbReference type="NCBI Taxonomy" id="1268042"/>
    <lineage>
        <taxon>Bacteria</taxon>
        <taxon>Bacillati</taxon>
        <taxon>Actinomycetota</taxon>
        <taxon>Actinomycetes</taxon>
        <taxon>Micrococcales</taxon>
        <taxon>Microbacteriaceae</taxon>
        <taxon>Galbitalea</taxon>
    </lineage>
</organism>
<accession>A0A7C9PNL1</accession>
<evidence type="ECO:0000259" key="2">
    <source>
        <dbReference type="Pfam" id="PF14082"/>
    </source>
</evidence>
<dbReference type="InterPro" id="IPR025359">
    <property type="entry name" value="SduA_C"/>
</dbReference>
<proteinExistence type="predicted"/>
<dbReference type="AlphaFoldDB" id="A0A7C9PNL1"/>
<protein>
    <submittedName>
        <fullName evidence="3">DUF4263 domain-containing protein</fullName>
    </submittedName>
</protein>
<keyword evidence="4" id="KW-1185">Reference proteome</keyword>
<dbReference type="EMBL" id="JAAGWZ010000002">
    <property type="protein sequence ID" value="NEM91469.1"/>
    <property type="molecule type" value="Genomic_DNA"/>
</dbReference>
<gene>
    <name evidence="3" type="ORF">G3T37_08870</name>
</gene>
<dbReference type="Pfam" id="PF14082">
    <property type="entry name" value="SduA_C"/>
    <property type="match status" value="1"/>
</dbReference>
<evidence type="ECO:0000313" key="3">
    <source>
        <dbReference type="EMBL" id="NEM91469.1"/>
    </source>
</evidence>
<sequence length="419" mass="47372">MISFEDRGTEIVLTYESDWGPVTWVDDKLRAEGEATLSRTFTVRPADLLPAEDDDDGDARAFVIGSIDDEYRSIRGDVLGLKYDLRISRSIPLTRALFVAERDISIFRRVDELADNPIVIGGPDTSAVPEDEFRRLLHTFPTTTEMKLYAWTRITRVLREYMETMTDAEQRLAAYMARRARSESKTQDQPGVRIPAANELELAKFEFVRDRLIEMLHEAEVYSEAEWQATVADLFLLIFPQYVAVLRNVCVKERYSNPGGSTNRFIDLLLVAANGTVDVIEIKKPFERGLVSKGRYRDNHVPVRELTGSIIQAEKYLFYLSKAGRDGEIAITEAHSKDLPSGIEISISNPKAFILAGRDSNLSSKERFDLEFARRAYSNVTDIISYDDLLRRVENIIASLTKRTASAASRVALEDPVTA</sequence>
<evidence type="ECO:0000256" key="1">
    <source>
        <dbReference type="SAM" id="Coils"/>
    </source>
</evidence>